<dbReference type="PANTHER" id="PTHR34418">
    <property type="entry name" value="NUCLEAR PORE COMPLEX PROTEIN NUP214 ISOFORM X1"/>
    <property type="match status" value="1"/>
</dbReference>
<evidence type="ECO:0000256" key="1">
    <source>
        <dbReference type="SAM" id="MobiDB-lite"/>
    </source>
</evidence>
<sequence length="835" mass="86724">MSRRNQLSVVNNSEPETARRRRDSLDRSLASFEPPKTTVKRMLLQEDHQKVSVNRSSLLMDKQHFNPPMLEGSVATHPKHFTISSTLYPSENKGIQDTSIKQASESPSTLFRWADDLPGSSHSIGLKSAMQMLPRNSFSASSTQSASQSSPIVGQSSARGSCDQTALRSGNGITITEKSDSLSINESLSIQQSEIHLRQAPSVSVRLPMHILSSPKKSSEMSKSNDKEIGFSNFNVGSVKHRAVTTGSSFVESGRSREYPFSPVSAVGPASIPTAKVFQSETPTSESQPGETISSSSTSSLSILSPSSSPMINSSAAPQSLPIPLTAPISSSPVSLGRLSTGSKATVDANPTVSISKSSVSSFPNLSSSSSFQITEKLVPSSTPFMNLTSEPPKTKPQPPMAKLNSKTDQNFIIQTSAPQPEPPNGTFSSKLESSVPSTLTSEPKTNLQSGSQLSFNGLSNPAPNDGLNSEPEQPLAAHVLSSAAFSTSGSATGGKYESSSIAVTQEDEMEEEAPEASNTTEFTLGNLGGFGIGSTPDPTATKPNPFGVPFSNAAASPMSSPFSMTVSNGELFRPASFSFQSPSQPSQLTNFGAFSGGFSTGTTAQISTGSSFGQPAPIGSGQQVLGSVLGTFGQSRQLGVGLPGSAVSAGGFGGAFVGTQSSGGFLNASTGGFAGIASTGGGFTNLASTGGGFGGGGGFSASGSGFPAGGGFGGFSNQQGIGGFSAFATLSVKQANFGKDSLGKEQLPANLQQGLMWWCNANKAAWRRLKPKKDCQRHDGRSSKDAIEVLEAKMEMEEENKAPKADDPMVDPPTTDLLGIATHVLEKDPAPTEQ</sequence>
<feature type="compositionally biased region" description="Polar residues" evidence="1">
    <location>
        <begin position="383"/>
        <end position="392"/>
    </location>
</feature>
<gene>
    <name evidence="2" type="ORF">F0562_002620</name>
</gene>
<feature type="region of interest" description="Disordered" evidence="1">
    <location>
        <begin position="137"/>
        <end position="164"/>
    </location>
</feature>
<feature type="compositionally biased region" description="Polar residues" evidence="1">
    <location>
        <begin position="151"/>
        <end position="164"/>
    </location>
</feature>
<feature type="region of interest" description="Disordered" evidence="1">
    <location>
        <begin position="383"/>
        <end position="473"/>
    </location>
</feature>
<feature type="compositionally biased region" description="Basic and acidic residues" evidence="1">
    <location>
        <begin position="797"/>
        <end position="808"/>
    </location>
</feature>
<dbReference type="GO" id="GO:0017056">
    <property type="term" value="F:structural constituent of nuclear pore"/>
    <property type="evidence" value="ECO:0007669"/>
    <property type="project" value="InterPro"/>
</dbReference>
<name>A0A5J5C7F5_9ASTE</name>
<protein>
    <submittedName>
        <fullName evidence="2">Uncharacterized protein</fullName>
    </submittedName>
</protein>
<feature type="compositionally biased region" description="Low complexity" evidence="1">
    <location>
        <begin position="137"/>
        <end position="150"/>
    </location>
</feature>
<feature type="compositionally biased region" description="Polar residues" evidence="1">
    <location>
        <begin position="1"/>
        <end position="15"/>
    </location>
</feature>
<proteinExistence type="predicted"/>
<feature type="compositionally biased region" description="Polar residues" evidence="1">
    <location>
        <begin position="426"/>
        <end position="472"/>
    </location>
</feature>
<dbReference type="GO" id="GO:0006405">
    <property type="term" value="P:RNA export from nucleus"/>
    <property type="evidence" value="ECO:0007669"/>
    <property type="project" value="InterPro"/>
</dbReference>
<feature type="region of interest" description="Disordered" evidence="1">
    <location>
        <begin position="1"/>
        <end position="29"/>
    </location>
</feature>
<evidence type="ECO:0000313" key="2">
    <source>
        <dbReference type="EMBL" id="KAA8550936.1"/>
    </source>
</evidence>
<dbReference type="Proteomes" id="UP000325577">
    <property type="component" value="Linkage Group LG0"/>
</dbReference>
<feature type="region of interest" description="Disordered" evidence="1">
    <location>
        <begin position="487"/>
        <end position="545"/>
    </location>
</feature>
<dbReference type="AlphaFoldDB" id="A0A5J5C7F5"/>
<dbReference type="OrthoDB" id="1752486at2759"/>
<accession>A0A5J5C7F5</accession>
<feature type="compositionally biased region" description="Polar residues" evidence="1">
    <location>
        <begin position="405"/>
        <end position="419"/>
    </location>
</feature>
<reference evidence="2 3" key="1">
    <citation type="submission" date="2019-09" db="EMBL/GenBank/DDBJ databases">
        <title>A chromosome-level genome assembly of the Chinese tupelo Nyssa sinensis.</title>
        <authorList>
            <person name="Yang X."/>
            <person name="Kang M."/>
            <person name="Yang Y."/>
            <person name="Xiong H."/>
            <person name="Wang M."/>
            <person name="Zhang Z."/>
            <person name="Wang Z."/>
            <person name="Wu H."/>
            <person name="Ma T."/>
            <person name="Liu J."/>
            <person name="Xi Z."/>
        </authorList>
    </citation>
    <scope>NUCLEOTIDE SEQUENCE [LARGE SCALE GENOMIC DNA]</scope>
    <source>
        <strain evidence="2">J267</strain>
        <tissue evidence="2">Leaf</tissue>
    </source>
</reference>
<feature type="region of interest" description="Disordered" evidence="1">
    <location>
        <begin position="278"/>
        <end position="317"/>
    </location>
</feature>
<feature type="region of interest" description="Disordered" evidence="1">
    <location>
        <begin position="797"/>
        <end position="817"/>
    </location>
</feature>
<dbReference type="InterPro" id="IPR044694">
    <property type="entry name" value="NUP214"/>
</dbReference>
<feature type="compositionally biased region" description="Acidic residues" evidence="1">
    <location>
        <begin position="506"/>
        <end position="515"/>
    </location>
</feature>
<keyword evidence="3" id="KW-1185">Reference proteome</keyword>
<organism evidence="2 3">
    <name type="scientific">Nyssa sinensis</name>
    <dbReference type="NCBI Taxonomy" id="561372"/>
    <lineage>
        <taxon>Eukaryota</taxon>
        <taxon>Viridiplantae</taxon>
        <taxon>Streptophyta</taxon>
        <taxon>Embryophyta</taxon>
        <taxon>Tracheophyta</taxon>
        <taxon>Spermatophyta</taxon>
        <taxon>Magnoliopsida</taxon>
        <taxon>eudicotyledons</taxon>
        <taxon>Gunneridae</taxon>
        <taxon>Pentapetalae</taxon>
        <taxon>asterids</taxon>
        <taxon>Cornales</taxon>
        <taxon>Nyssaceae</taxon>
        <taxon>Nyssa</taxon>
    </lineage>
</organism>
<feature type="compositionally biased region" description="Low complexity" evidence="1">
    <location>
        <begin position="285"/>
        <end position="315"/>
    </location>
</feature>
<evidence type="ECO:0000313" key="3">
    <source>
        <dbReference type="Proteomes" id="UP000325577"/>
    </source>
</evidence>
<dbReference type="PANTHER" id="PTHR34418:SF3">
    <property type="entry name" value="NUCLEAR PORE COMPLEX PROTEIN NUP214"/>
    <property type="match status" value="1"/>
</dbReference>
<dbReference type="EMBL" id="CM018031">
    <property type="protein sequence ID" value="KAA8550936.1"/>
    <property type="molecule type" value="Genomic_DNA"/>
</dbReference>